<dbReference type="AlphaFoldDB" id="A0A1Y6CSJ1"/>
<evidence type="ECO:0000313" key="3">
    <source>
        <dbReference type="Proteomes" id="UP000192917"/>
    </source>
</evidence>
<evidence type="ECO:0000256" key="1">
    <source>
        <dbReference type="SAM" id="MobiDB-lite"/>
    </source>
</evidence>
<organism evidence="2 3">
    <name type="scientific">Tistlia consotensis USBA 355</name>
    <dbReference type="NCBI Taxonomy" id="560819"/>
    <lineage>
        <taxon>Bacteria</taxon>
        <taxon>Pseudomonadati</taxon>
        <taxon>Pseudomonadota</taxon>
        <taxon>Alphaproteobacteria</taxon>
        <taxon>Rhodospirillales</taxon>
        <taxon>Rhodovibrionaceae</taxon>
        <taxon>Tistlia</taxon>
    </lineage>
</organism>
<feature type="non-terminal residue" evidence="2">
    <location>
        <position position="1"/>
    </location>
</feature>
<dbReference type="Proteomes" id="UP000192917">
    <property type="component" value="Unassembled WGS sequence"/>
</dbReference>
<evidence type="ECO:0000313" key="2">
    <source>
        <dbReference type="EMBL" id="SMF86331.1"/>
    </source>
</evidence>
<gene>
    <name evidence="2" type="ORF">SAMN05428998_1852</name>
</gene>
<feature type="region of interest" description="Disordered" evidence="1">
    <location>
        <begin position="1"/>
        <end position="30"/>
    </location>
</feature>
<reference evidence="2 3" key="1">
    <citation type="submission" date="2017-04" db="EMBL/GenBank/DDBJ databases">
        <authorList>
            <person name="Afonso C.L."/>
            <person name="Miller P.J."/>
            <person name="Scott M.A."/>
            <person name="Spackman E."/>
            <person name="Goraichik I."/>
            <person name="Dimitrov K.M."/>
            <person name="Suarez D.L."/>
            <person name="Swayne D.E."/>
        </authorList>
    </citation>
    <scope>NUCLEOTIDE SEQUENCE [LARGE SCALE GENOMIC DNA]</scope>
    <source>
        <strain evidence="2 3">USBA 355</strain>
    </source>
</reference>
<dbReference type="EMBL" id="FWZX01000085">
    <property type="protein sequence ID" value="SMF86331.1"/>
    <property type="molecule type" value="Genomic_DNA"/>
</dbReference>
<keyword evidence="3" id="KW-1185">Reference proteome</keyword>
<accession>A0A1Y6CSJ1</accession>
<protein>
    <submittedName>
        <fullName evidence="2">Methyl-accepting chemotaxis protein</fullName>
    </submittedName>
</protein>
<proteinExistence type="predicted"/>
<sequence>AAAVEEQSAVANDMSASMQRASQEAAAIGQ</sequence>
<name>A0A1Y6CSJ1_9PROT</name>